<reference evidence="3" key="1">
    <citation type="submission" date="2025-08" db="UniProtKB">
        <authorList>
            <consortium name="RefSeq"/>
        </authorList>
    </citation>
    <scope>IDENTIFICATION</scope>
</reference>
<evidence type="ECO:0000313" key="3">
    <source>
        <dbReference type="RefSeq" id="XP_034082114.1"/>
    </source>
</evidence>
<name>A0A6P8UW68_GYMAC</name>
<protein>
    <submittedName>
        <fullName evidence="3">Uncharacterized protein LOC117552648 isoform X1</fullName>
    </submittedName>
</protein>
<feature type="region of interest" description="Disordered" evidence="1">
    <location>
        <begin position="137"/>
        <end position="174"/>
    </location>
</feature>
<dbReference type="PANTHER" id="PTHR33480:SF5">
    <property type="entry name" value="SI:DKEY-51D8.9"/>
    <property type="match status" value="1"/>
</dbReference>
<evidence type="ECO:0000256" key="1">
    <source>
        <dbReference type="SAM" id="MobiDB-lite"/>
    </source>
</evidence>
<feature type="region of interest" description="Disordered" evidence="1">
    <location>
        <begin position="1"/>
        <end position="42"/>
    </location>
</feature>
<dbReference type="KEGG" id="gacu:117552648"/>
<feature type="compositionally biased region" description="Low complexity" evidence="1">
    <location>
        <begin position="139"/>
        <end position="150"/>
    </location>
</feature>
<dbReference type="InParanoid" id="A0A6P8UW68"/>
<dbReference type="OrthoDB" id="5376140at2759"/>
<evidence type="ECO:0000313" key="2">
    <source>
        <dbReference type="Proteomes" id="UP000515161"/>
    </source>
</evidence>
<accession>A0A6P8UW68</accession>
<feature type="region of interest" description="Disordered" evidence="1">
    <location>
        <begin position="357"/>
        <end position="378"/>
    </location>
</feature>
<sequence>MENKETPRTPAPVTRDTNPDGPIEMENVDTRNAGPSNKPNINREEQFGMKCLAQEHNDMLTAVGLELAIPWFEDQCTNPLRHTPPRQHNSLMLGIKDTNLEEPDELYDSSSDISGSGDEFDSDSSLTKTLENIFFSINSDSTPPDSGPPGAEEPCTDAMTKSDGDTRYQTGRKRQSCHQMTFGDSGEKEQCSSQDTHESIVVAASQKKDGIRVYNKRQYCLYCSRPCAKMARHLEKVHEDKADVAKALSFPKRSKERRHQLDYIRNRGNYAHNAAVMESGNGELVPFKRPTQQAKGNEFIPCEYCLGLFNRKVLWRHIRTCKRKPVAQKPGENRVQSICTYTGPVPAQVPDAITERDGDTHYQTGRKRQSPADSLNVPACDYTVPDQMTFGDSGEKEQCSSQEDTHESIVVGASQKKNGIRVYNKRHYCLYCSRPCAKMARHLEKAHEDKADVAKALSFPKRSKERRHQLDYIRNRGNYAHNAVVMESGNGELVPFKRPTQQAKGNEFIPCKYCLGLFNRKVLWRHIRTCTRKPKSVAHKPGKNRVQSICTYTGPVPAQISKQLWGVICSMNADPITNIIKSDHVITDLGQDLLNKGGNSTKNQHNVREKMRELGRLIHNGRKVTSLKKLEDFINPKKYLEMVRAVKVTCGYDSGTATFQIPSLANKLGHALVKVSKLLKVQGLITNNHELVRKATEFQQVHSEKWNEMISSTALRNIAESKWHVPTLMPFTEDVQKMHQFLSAMQDECSSKLSGTPSTKSWTELAKVCLAQIILFNRRREGEVASMPLTAFLSRDTSDPHEDVDWALSEVEKKLCRHFSRIVIRGKRGRPVPILLTPKMLCALELLVKYREDCGVLKDNAYMFARPTAMTHFCGSDCIRGFAKTCGAKCPKSLTSTRLRKHAAILSPVLNMTDTEMDQLANFLGHDIRIPREFYRLPEKTLQLAKISKILMALEQGRLAEFHGKNLDEITIGPDERVLGSDDDEEEEGNGKIEEGNYASAVDEETILPTEGNTIPQNMKGPRLPTAEGQESSEVHAVRHASKGKAAQKRVPWTNTETQAVHRHMSRFITSCLVPGKSDCEKCLKAEPIALQHRDWQTLKFYVHNRITAYKRQIQRK</sequence>
<dbReference type="RefSeq" id="XP_034082114.1">
    <property type="nucleotide sequence ID" value="XM_034226223.1"/>
</dbReference>
<dbReference type="Proteomes" id="UP000515161">
    <property type="component" value="Unplaced"/>
</dbReference>
<dbReference type="GeneID" id="117552648"/>
<dbReference type="PANTHER" id="PTHR33480">
    <property type="entry name" value="SET DOMAIN-CONTAINING PROTEIN-RELATED"/>
    <property type="match status" value="1"/>
</dbReference>
<organism evidence="2 3">
    <name type="scientific">Gymnodraco acuticeps</name>
    <name type="common">Antarctic dragonfish</name>
    <dbReference type="NCBI Taxonomy" id="8218"/>
    <lineage>
        <taxon>Eukaryota</taxon>
        <taxon>Metazoa</taxon>
        <taxon>Chordata</taxon>
        <taxon>Craniata</taxon>
        <taxon>Vertebrata</taxon>
        <taxon>Euteleostomi</taxon>
        <taxon>Actinopterygii</taxon>
        <taxon>Neopterygii</taxon>
        <taxon>Teleostei</taxon>
        <taxon>Neoteleostei</taxon>
        <taxon>Acanthomorphata</taxon>
        <taxon>Eupercaria</taxon>
        <taxon>Perciformes</taxon>
        <taxon>Notothenioidei</taxon>
        <taxon>Bathydraconidae</taxon>
        <taxon>Gymnodraco</taxon>
    </lineage>
</organism>
<feature type="region of interest" description="Disordered" evidence="1">
    <location>
        <begin position="103"/>
        <end position="123"/>
    </location>
</feature>
<feature type="region of interest" description="Disordered" evidence="1">
    <location>
        <begin position="974"/>
        <end position="999"/>
    </location>
</feature>
<dbReference type="AlphaFoldDB" id="A0A6P8UW68"/>
<keyword evidence="2" id="KW-1185">Reference proteome</keyword>
<feature type="compositionally biased region" description="Low complexity" evidence="1">
    <location>
        <begin position="108"/>
        <end position="117"/>
    </location>
</feature>
<gene>
    <name evidence="3" type="primary">LOC117552648</name>
</gene>
<proteinExistence type="predicted"/>